<dbReference type="Gene3D" id="3.40.630.30">
    <property type="match status" value="1"/>
</dbReference>
<dbReference type="SUPFAM" id="SSF55729">
    <property type="entry name" value="Acyl-CoA N-acyltransferases (Nat)"/>
    <property type="match status" value="1"/>
</dbReference>
<gene>
    <name evidence="5" type="ORF">CP975_34360</name>
</gene>
<keyword evidence="3" id="KW-0472">Membrane</keyword>
<evidence type="ECO:0000313" key="5">
    <source>
        <dbReference type="EMBL" id="QEV21920.1"/>
    </source>
</evidence>
<dbReference type="OrthoDB" id="3975782at2"/>
<dbReference type="EMBL" id="CP023695">
    <property type="protein sequence ID" value="QEV21920.1"/>
    <property type="molecule type" value="Genomic_DNA"/>
</dbReference>
<dbReference type="KEGG" id="salw:CP975_34360"/>
<name>A0A5J6HUB9_STRAD</name>
<accession>A0A5J6HUB9</accession>
<dbReference type="Pfam" id="PF09924">
    <property type="entry name" value="LPG_synthase_C"/>
    <property type="match status" value="1"/>
</dbReference>
<dbReference type="RefSeq" id="WP_150477725.1">
    <property type="nucleotide sequence ID" value="NZ_CP023695.1"/>
</dbReference>
<dbReference type="AlphaFoldDB" id="A0A5J6HUB9"/>
<reference evidence="5 6" key="1">
    <citation type="submission" date="2017-09" db="EMBL/GenBank/DDBJ databases">
        <authorList>
            <person name="Lee N."/>
            <person name="Cho B.-K."/>
        </authorList>
    </citation>
    <scope>NUCLEOTIDE SEQUENCE [LARGE SCALE GENOMIC DNA]</scope>
    <source>
        <strain evidence="5 6">ATCC 12461</strain>
    </source>
</reference>
<dbReference type="GO" id="GO:0016020">
    <property type="term" value="C:membrane"/>
    <property type="evidence" value="ECO:0007669"/>
    <property type="project" value="UniProtKB-SubCell"/>
</dbReference>
<keyword evidence="2" id="KW-0812">Transmembrane</keyword>
<organism evidence="5 6">
    <name type="scientific">Streptomyces alboniger</name>
    <dbReference type="NCBI Taxonomy" id="132473"/>
    <lineage>
        <taxon>Bacteria</taxon>
        <taxon>Bacillati</taxon>
        <taxon>Actinomycetota</taxon>
        <taxon>Actinomycetes</taxon>
        <taxon>Kitasatosporales</taxon>
        <taxon>Streptomycetaceae</taxon>
        <taxon>Streptomyces</taxon>
        <taxon>Streptomyces aurantiacus group</taxon>
    </lineage>
</organism>
<sequence length="333" mass="36537">METLTVDPSELSTIDPGDRDLYRDLFAQDWALGSYGNCWTYVTQACRQLGLGHKYLDGSTLISIGRHGDSYVLTRPVGPRAARAAAELAHELARDTGAPVYLKHVGQPDAEELTRRHGFLPMDRHPWTPSSPLDDATYPDVLVNTAELAELGLKTPDRSKLRMRLNRFRNGCVDGHTGVSARQYRPPEDDAWKRTAREIAAAWSAGRGHDTNDGHAYTNMIDHPADGAYVYLAEVDEHPCGFYLFEAIGPDTVACYANLCPDATRPGLTETALCTVLADLHRHGITTVNLGGSEHHTLHTYKLKFGSPRTLTTVNLVTPPPAGTWSGTNRAVP</sequence>
<keyword evidence="3" id="KW-1133">Transmembrane helix</keyword>
<feature type="domain" description="Phosphatidylglycerol lysyltransferase C-terminal" evidence="4">
    <location>
        <begin position="58"/>
        <end position="304"/>
    </location>
</feature>
<keyword evidence="6" id="KW-1185">Reference proteome</keyword>
<dbReference type="InterPro" id="IPR024320">
    <property type="entry name" value="LPG_synthase_C"/>
</dbReference>
<dbReference type="Proteomes" id="UP000326553">
    <property type="component" value="Chromosome"/>
</dbReference>
<evidence type="ECO:0000259" key="4">
    <source>
        <dbReference type="Pfam" id="PF09924"/>
    </source>
</evidence>
<evidence type="ECO:0000256" key="3">
    <source>
        <dbReference type="ARBA" id="ARBA00022989"/>
    </source>
</evidence>
<evidence type="ECO:0000256" key="1">
    <source>
        <dbReference type="ARBA" id="ARBA00004141"/>
    </source>
</evidence>
<protein>
    <submittedName>
        <fullName evidence="5">DUF2156 domain-containing protein</fullName>
    </submittedName>
</protein>
<proteinExistence type="predicted"/>
<dbReference type="InterPro" id="IPR016181">
    <property type="entry name" value="Acyl_CoA_acyltransferase"/>
</dbReference>
<evidence type="ECO:0000313" key="6">
    <source>
        <dbReference type="Proteomes" id="UP000326553"/>
    </source>
</evidence>
<evidence type="ECO:0000256" key="2">
    <source>
        <dbReference type="ARBA" id="ARBA00022692"/>
    </source>
</evidence>
<comment type="subcellular location">
    <subcellularLocation>
        <location evidence="1">Membrane</location>
        <topology evidence="1">Multi-pass membrane protein</topology>
    </subcellularLocation>
</comment>